<keyword evidence="3" id="KW-1185">Reference proteome</keyword>
<dbReference type="EMBL" id="AFZC02000003">
    <property type="protein sequence ID" value="EHL12721.1"/>
    <property type="molecule type" value="Genomic_DNA"/>
</dbReference>
<keyword evidence="1" id="KW-0812">Transmembrane</keyword>
<feature type="transmembrane region" description="Helical" evidence="1">
    <location>
        <begin position="50"/>
        <end position="74"/>
    </location>
</feature>
<protein>
    <recommendedName>
        <fullName evidence="4">Small multi-drug export protein</fullName>
    </recommendedName>
</protein>
<dbReference type="PATRIC" id="fig|796943.3.peg.664"/>
<dbReference type="PANTHER" id="PTHR36007">
    <property type="entry name" value="TRANSPORT PROTEIN-RELATED"/>
    <property type="match status" value="1"/>
</dbReference>
<evidence type="ECO:0000313" key="2">
    <source>
        <dbReference type="EMBL" id="EHL12721.1"/>
    </source>
</evidence>
<dbReference type="InterPro" id="IPR009577">
    <property type="entry name" value="Sm_multidrug_ex"/>
</dbReference>
<reference evidence="2" key="2">
    <citation type="submission" date="2013-03" db="EMBL/GenBank/DDBJ databases">
        <title>The Genome Sequence of Oribacterium sp. ACB1.</title>
        <authorList>
            <consortium name="The Broad Institute Genomics Platform"/>
            <consortium name="The Broad Institute Genome Sequencing Center for Infectious Disease"/>
            <person name="Earl A."/>
            <person name="Ward D."/>
            <person name="Feldgarden M."/>
            <person name="Gevers D."/>
            <person name="Sizova M."/>
            <person name="Hazen A."/>
            <person name="Epstein S."/>
            <person name="Walker B."/>
            <person name="Young S."/>
            <person name="Zeng Q."/>
            <person name="Gargeya S."/>
            <person name="Fitzgerald M."/>
            <person name="Haas B."/>
            <person name="Abouelleil A."/>
            <person name="Allen A.W."/>
            <person name="Alvarado L."/>
            <person name="Arachchi H.M."/>
            <person name="Berlin A.M."/>
            <person name="Chapman S.B."/>
            <person name="Gainer-Dewar J."/>
            <person name="Goldberg J."/>
            <person name="Griggs A."/>
            <person name="Gujja S."/>
            <person name="Hansen M."/>
            <person name="Howarth C."/>
            <person name="Imamovic A."/>
            <person name="Ireland A."/>
            <person name="Larimer J."/>
            <person name="McCowan C."/>
            <person name="Murphy C."/>
            <person name="Pearson M."/>
            <person name="Poon T.W."/>
            <person name="Priest M."/>
            <person name="Roberts A."/>
            <person name="Saif S."/>
            <person name="Shea T."/>
            <person name="Sisk P."/>
            <person name="Sykes S."/>
            <person name="Wortman J."/>
            <person name="Nusbaum C."/>
            <person name="Birren B."/>
        </authorList>
    </citation>
    <scope>NUCLEOTIDE SEQUENCE [LARGE SCALE GENOMIC DNA]</scope>
    <source>
        <strain evidence="2">ACB1</strain>
    </source>
</reference>
<evidence type="ECO:0008006" key="4">
    <source>
        <dbReference type="Google" id="ProtNLM"/>
    </source>
</evidence>
<keyword evidence="1" id="KW-1133">Transmembrane helix</keyword>
<dbReference type="RefSeq" id="WP_009534144.1">
    <property type="nucleotide sequence ID" value="NZ_KE148312.1"/>
</dbReference>
<accession>G9WLR6</accession>
<dbReference type="STRING" id="796943.HMPREF9625_00275"/>
<keyword evidence="1" id="KW-0472">Membrane</keyword>
<feature type="transmembrane region" description="Helical" evidence="1">
    <location>
        <begin position="139"/>
        <end position="161"/>
    </location>
</feature>
<name>G9WLR6_9FIRM</name>
<comment type="caution">
    <text evidence="2">The sequence shown here is derived from an EMBL/GenBank/DDBJ whole genome shotgun (WGS) entry which is preliminary data.</text>
</comment>
<evidence type="ECO:0000256" key="1">
    <source>
        <dbReference type="SAM" id="Phobius"/>
    </source>
</evidence>
<gene>
    <name evidence="2" type="ORF">HMPREF9625_00275</name>
</gene>
<evidence type="ECO:0000313" key="3">
    <source>
        <dbReference type="Proteomes" id="UP000018461"/>
    </source>
</evidence>
<feature type="transmembrane region" description="Helical" evidence="1">
    <location>
        <begin position="105"/>
        <end position="127"/>
    </location>
</feature>
<proteinExistence type="predicted"/>
<feature type="transmembrane region" description="Helical" evidence="1">
    <location>
        <begin position="20"/>
        <end position="43"/>
    </location>
</feature>
<organism evidence="2 3">
    <name type="scientific">Oribacterium parvum ACB1</name>
    <dbReference type="NCBI Taxonomy" id="796943"/>
    <lineage>
        <taxon>Bacteria</taxon>
        <taxon>Bacillati</taxon>
        <taxon>Bacillota</taxon>
        <taxon>Clostridia</taxon>
        <taxon>Lachnospirales</taxon>
        <taxon>Lachnospiraceae</taxon>
        <taxon>Oribacterium</taxon>
    </lineage>
</organism>
<sequence length="165" mass="18433">MESFITFFTRIMGQYLSKESIVFILSIMPIIELRGGLIAASLLKIPYVQALCLAIIGNILPIPFVLFFFSRLVLFLESFSYTKPIANWFRKKVDANRESVEKYDFWGLALFVGIPLPGTGAWTGAMVASLLKMDRKKSLLSILLGILLASCIMSLISYGLLAKLL</sequence>
<dbReference type="Pfam" id="PF06695">
    <property type="entry name" value="Sm_multidrug_ex"/>
    <property type="match status" value="1"/>
</dbReference>
<dbReference type="HOGENOM" id="CLU_075669_1_0_9"/>
<dbReference type="Proteomes" id="UP000018461">
    <property type="component" value="Unassembled WGS sequence"/>
</dbReference>
<dbReference type="PANTHER" id="PTHR36007:SF2">
    <property type="entry name" value="TRANSPORT PROTEIN-RELATED"/>
    <property type="match status" value="1"/>
</dbReference>
<dbReference type="AlphaFoldDB" id="G9WLR6"/>
<reference evidence="2" key="1">
    <citation type="submission" date="2011-08" db="EMBL/GenBank/DDBJ databases">
        <authorList>
            <consortium name="The Broad Institute Genome Sequencing Platform"/>
            <person name="Earl A."/>
            <person name="Ward D."/>
            <person name="Feldgarden M."/>
            <person name="Gevers D."/>
            <person name="Sizova M."/>
            <person name="Hazen A."/>
            <person name="Epstein S."/>
            <person name="Young S.K."/>
            <person name="Zeng Q."/>
            <person name="Gargeya S."/>
            <person name="Fitzgerald M."/>
            <person name="Haas B."/>
            <person name="Abouelleil A."/>
            <person name="Alvarado L."/>
            <person name="Arachchi H.M."/>
            <person name="Berlin A."/>
            <person name="Brown A."/>
            <person name="Chapman S.B."/>
            <person name="Chen Z."/>
            <person name="Dunbar C."/>
            <person name="Freedman E."/>
            <person name="Gearin G."/>
            <person name="Gellesch M."/>
            <person name="Goldberg J."/>
            <person name="Griggs A."/>
            <person name="Gujja S."/>
            <person name="Heiman D."/>
            <person name="Howarth C."/>
            <person name="Larson L."/>
            <person name="Lui A."/>
            <person name="MacDonald P.J.P."/>
            <person name="Montmayeur A."/>
            <person name="Murphy C."/>
            <person name="Neiman D."/>
            <person name="Pearson M."/>
            <person name="Priest M."/>
            <person name="Roberts A."/>
            <person name="Saif S."/>
            <person name="Shea T."/>
            <person name="Shenoy N."/>
            <person name="Sisk P."/>
            <person name="Stolte C."/>
            <person name="Sykes S."/>
            <person name="Wortman J."/>
            <person name="Nusbaum C."/>
            <person name="Birren B."/>
        </authorList>
    </citation>
    <scope>NUCLEOTIDE SEQUENCE</scope>
    <source>
        <strain evidence="2">ACB1</strain>
    </source>
</reference>